<comment type="caution">
    <text evidence="1">The sequence shown here is derived from an EMBL/GenBank/DDBJ whole genome shotgun (WGS) entry which is preliminary data.</text>
</comment>
<proteinExistence type="predicted"/>
<evidence type="ECO:0000313" key="2">
    <source>
        <dbReference type="Proteomes" id="UP000886884"/>
    </source>
</evidence>
<dbReference type="SUPFAM" id="SSF51445">
    <property type="entry name" value="(Trans)glycosidases"/>
    <property type="match status" value="1"/>
</dbReference>
<dbReference type="InterPro" id="IPR028212">
    <property type="entry name" value="GHL6"/>
</dbReference>
<sequence>MQMLSPRQVHLDFHTSEWIEGVGAQFDAETFARMAKEAAVSSMTVFARCHHGWLYYDSWRFPERVHPHLANRNLLVEQVRALHAQGIKAPVYITVQWDYYTANRHPEWLIRKPDGAHEGGPFSEPGFYQSLCVNTGYWKFLQEQTLEVMELL</sequence>
<feature type="non-terminal residue" evidence="1">
    <location>
        <position position="152"/>
    </location>
</feature>
<dbReference type="Pfam" id="PF14871">
    <property type="entry name" value="GHL6"/>
    <property type="match status" value="1"/>
</dbReference>
<organism evidence="1 2">
    <name type="scientific">Candidatus Ornithocaccomicrobium faecavium</name>
    <dbReference type="NCBI Taxonomy" id="2840890"/>
    <lineage>
        <taxon>Bacteria</taxon>
        <taxon>Bacillati</taxon>
        <taxon>Bacillota</taxon>
        <taxon>Clostridia</taxon>
        <taxon>Candidatus Ornithocaccomicrobium</taxon>
    </lineage>
</organism>
<name>A0A9D1TC06_9FIRM</name>
<reference evidence="1" key="2">
    <citation type="journal article" date="2021" name="PeerJ">
        <title>Extensive microbial diversity within the chicken gut microbiome revealed by metagenomics and culture.</title>
        <authorList>
            <person name="Gilroy R."/>
            <person name="Ravi A."/>
            <person name="Getino M."/>
            <person name="Pursley I."/>
            <person name="Horton D.L."/>
            <person name="Alikhan N.F."/>
            <person name="Baker D."/>
            <person name="Gharbi K."/>
            <person name="Hall N."/>
            <person name="Watson M."/>
            <person name="Adriaenssens E.M."/>
            <person name="Foster-Nyarko E."/>
            <person name="Jarju S."/>
            <person name="Secka A."/>
            <person name="Antonio M."/>
            <person name="Oren A."/>
            <person name="Chaudhuri R.R."/>
            <person name="La Ragione R."/>
            <person name="Hildebrand F."/>
            <person name="Pallen M.J."/>
        </authorList>
    </citation>
    <scope>NUCLEOTIDE SEQUENCE</scope>
    <source>
        <strain evidence="1">CHK183-6373</strain>
    </source>
</reference>
<dbReference type="Proteomes" id="UP000886884">
    <property type="component" value="Unassembled WGS sequence"/>
</dbReference>
<evidence type="ECO:0000313" key="1">
    <source>
        <dbReference type="EMBL" id="HIV27444.1"/>
    </source>
</evidence>
<gene>
    <name evidence="1" type="ORF">IAA64_05715</name>
</gene>
<protein>
    <submittedName>
        <fullName evidence="1">Beta-galactosidase</fullName>
    </submittedName>
</protein>
<accession>A0A9D1TC06</accession>
<dbReference type="InterPro" id="IPR017853">
    <property type="entry name" value="GH"/>
</dbReference>
<reference evidence="1" key="1">
    <citation type="submission" date="2020-10" db="EMBL/GenBank/DDBJ databases">
        <authorList>
            <person name="Gilroy R."/>
        </authorList>
    </citation>
    <scope>NUCLEOTIDE SEQUENCE</scope>
    <source>
        <strain evidence="1">CHK183-6373</strain>
    </source>
</reference>
<dbReference type="EMBL" id="DVOT01000103">
    <property type="protein sequence ID" value="HIV27444.1"/>
    <property type="molecule type" value="Genomic_DNA"/>
</dbReference>
<dbReference type="Gene3D" id="3.20.20.80">
    <property type="entry name" value="Glycosidases"/>
    <property type="match status" value="1"/>
</dbReference>
<dbReference type="AlphaFoldDB" id="A0A9D1TC06"/>